<keyword evidence="6" id="KW-0631">Potassium channel</keyword>
<evidence type="ECO:0000313" key="15">
    <source>
        <dbReference type="Proteomes" id="UP000265845"/>
    </source>
</evidence>
<dbReference type="GO" id="GO:0005267">
    <property type="term" value="F:potassium channel activity"/>
    <property type="evidence" value="ECO:0007669"/>
    <property type="project" value="UniProtKB-KW"/>
</dbReference>
<dbReference type="GO" id="GO:0016020">
    <property type="term" value="C:membrane"/>
    <property type="evidence" value="ECO:0007669"/>
    <property type="project" value="UniProtKB-SubCell"/>
</dbReference>
<dbReference type="GO" id="GO:0015252">
    <property type="term" value="F:proton channel activity"/>
    <property type="evidence" value="ECO:0007669"/>
    <property type="project" value="InterPro"/>
</dbReference>
<feature type="transmembrane region" description="Helical" evidence="13">
    <location>
        <begin position="29"/>
        <end position="46"/>
    </location>
</feature>
<dbReference type="Pfam" id="PF06736">
    <property type="entry name" value="TMEM175"/>
    <property type="match status" value="1"/>
</dbReference>
<sequence length="248" mass="27847">MLRERISRELDHDPRFSWRGESVTRIENLSDIVFALALGMIVSSAARPETFDQLTANLLTIIPVTAAFAILFMIWNAHYVFFRRYGVADGHIILLNCLLLLLVLFTAYPLRFIFDSLYGYVQGVMGDWSRLEAAGIGYREAGVIMGYFALGYGLIYLVISQMYAHALNKAELLGLSASEIEMTRQSIWIFRVQILIVALTGVCAVWSPMYAFSGWIMGLIWPAALLVDRLIPVPEDDRNAGSEIQPDG</sequence>
<protein>
    <submittedName>
        <fullName evidence="14">DUF1211 domain-containing protein</fullName>
    </submittedName>
</protein>
<evidence type="ECO:0000256" key="9">
    <source>
        <dbReference type="ARBA" id="ARBA00023065"/>
    </source>
</evidence>
<evidence type="ECO:0000256" key="13">
    <source>
        <dbReference type="SAM" id="Phobius"/>
    </source>
</evidence>
<dbReference type="AlphaFoldDB" id="A0A399RPT1"/>
<keyword evidence="7" id="KW-0630">Potassium</keyword>
<dbReference type="EMBL" id="QWGA01000003">
    <property type="protein sequence ID" value="RIJ31665.1"/>
    <property type="molecule type" value="Genomic_DNA"/>
</dbReference>
<organism evidence="14 15">
    <name type="scientific">Henriciella algicola</name>
    <dbReference type="NCBI Taxonomy" id="1608422"/>
    <lineage>
        <taxon>Bacteria</taxon>
        <taxon>Pseudomonadati</taxon>
        <taxon>Pseudomonadota</taxon>
        <taxon>Alphaproteobacteria</taxon>
        <taxon>Hyphomonadales</taxon>
        <taxon>Hyphomonadaceae</taxon>
        <taxon>Henriciella</taxon>
    </lineage>
</organism>
<dbReference type="InterPro" id="IPR010617">
    <property type="entry name" value="TMEM175-like"/>
</dbReference>
<keyword evidence="4" id="KW-0633">Potassium transport</keyword>
<dbReference type="RefSeq" id="WP_119453158.1">
    <property type="nucleotide sequence ID" value="NZ_QWGA01000003.1"/>
</dbReference>
<comment type="subcellular location">
    <subcellularLocation>
        <location evidence="1">Membrane</location>
        <topology evidence="1">Multi-pass membrane protein</topology>
    </subcellularLocation>
</comment>
<comment type="similarity">
    <text evidence="2">Belongs to the TMEM175 family.</text>
</comment>
<evidence type="ECO:0000256" key="6">
    <source>
        <dbReference type="ARBA" id="ARBA00022826"/>
    </source>
</evidence>
<evidence type="ECO:0000256" key="7">
    <source>
        <dbReference type="ARBA" id="ARBA00022958"/>
    </source>
</evidence>
<evidence type="ECO:0000256" key="12">
    <source>
        <dbReference type="ARBA" id="ARBA00034430"/>
    </source>
</evidence>
<name>A0A399RPT1_9PROT</name>
<dbReference type="OrthoDB" id="7626281at2"/>
<keyword evidence="15" id="KW-1185">Reference proteome</keyword>
<comment type="caution">
    <text evidence="14">The sequence shown here is derived from an EMBL/GenBank/DDBJ whole genome shotgun (WGS) entry which is preliminary data.</text>
</comment>
<accession>A0A399RPT1</accession>
<evidence type="ECO:0000256" key="4">
    <source>
        <dbReference type="ARBA" id="ARBA00022538"/>
    </source>
</evidence>
<dbReference type="Proteomes" id="UP000265845">
    <property type="component" value="Unassembled WGS sequence"/>
</dbReference>
<evidence type="ECO:0000256" key="3">
    <source>
        <dbReference type="ARBA" id="ARBA00022448"/>
    </source>
</evidence>
<keyword evidence="9" id="KW-0406">Ion transport</keyword>
<reference evidence="14 15" key="1">
    <citation type="submission" date="2018-08" db="EMBL/GenBank/DDBJ databases">
        <title>Henriciella mobilis sp. nov., isolated from seawater.</title>
        <authorList>
            <person name="Cheng H."/>
            <person name="Wu Y.-H."/>
            <person name="Xu X.-W."/>
            <person name="Guo L.-L."/>
        </authorList>
    </citation>
    <scope>NUCLEOTIDE SEQUENCE [LARGE SCALE GENOMIC DNA]</scope>
    <source>
        <strain evidence="14 15">CCUG67844</strain>
    </source>
</reference>
<comment type="catalytic activity">
    <reaction evidence="12">
        <text>K(+)(in) = K(+)(out)</text>
        <dbReference type="Rhea" id="RHEA:29463"/>
        <dbReference type="ChEBI" id="CHEBI:29103"/>
    </reaction>
</comment>
<keyword evidence="3" id="KW-0813">Transport</keyword>
<evidence type="ECO:0000256" key="8">
    <source>
        <dbReference type="ARBA" id="ARBA00022989"/>
    </source>
</evidence>
<keyword evidence="5 13" id="KW-0812">Transmembrane</keyword>
<feature type="transmembrane region" description="Helical" evidence="13">
    <location>
        <begin position="58"/>
        <end position="81"/>
    </location>
</feature>
<keyword evidence="10 13" id="KW-0472">Membrane</keyword>
<evidence type="ECO:0000256" key="5">
    <source>
        <dbReference type="ARBA" id="ARBA00022692"/>
    </source>
</evidence>
<evidence type="ECO:0000256" key="10">
    <source>
        <dbReference type="ARBA" id="ARBA00023136"/>
    </source>
</evidence>
<evidence type="ECO:0000313" key="14">
    <source>
        <dbReference type="EMBL" id="RIJ31665.1"/>
    </source>
</evidence>
<keyword evidence="11" id="KW-0407">Ion channel</keyword>
<feature type="transmembrane region" description="Helical" evidence="13">
    <location>
        <begin position="188"/>
        <end position="207"/>
    </location>
</feature>
<feature type="transmembrane region" description="Helical" evidence="13">
    <location>
        <begin position="144"/>
        <end position="167"/>
    </location>
</feature>
<feature type="transmembrane region" description="Helical" evidence="13">
    <location>
        <begin position="93"/>
        <end position="114"/>
    </location>
</feature>
<evidence type="ECO:0000256" key="1">
    <source>
        <dbReference type="ARBA" id="ARBA00004141"/>
    </source>
</evidence>
<evidence type="ECO:0000256" key="2">
    <source>
        <dbReference type="ARBA" id="ARBA00006920"/>
    </source>
</evidence>
<evidence type="ECO:0000256" key="11">
    <source>
        <dbReference type="ARBA" id="ARBA00023303"/>
    </source>
</evidence>
<gene>
    <name evidence="14" type="ORF">D1222_05330</name>
</gene>
<keyword evidence="8 13" id="KW-1133">Transmembrane helix</keyword>
<proteinExistence type="inferred from homology"/>